<dbReference type="EC" id="7.-.-.-" evidence="6"/>
<evidence type="ECO:0000259" key="7">
    <source>
        <dbReference type="SMART" id="SM00900"/>
    </source>
</evidence>
<feature type="modified residue" description="FMN phosphoryl threonine" evidence="6">
    <location>
        <position position="176"/>
    </location>
</feature>
<comment type="function">
    <text evidence="6">Part of a membrane-bound complex that couples electron transfer with translocation of ions across the membrane.</text>
</comment>
<evidence type="ECO:0000256" key="1">
    <source>
        <dbReference type="ARBA" id="ARBA00022448"/>
    </source>
</evidence>
<accession>A0A1T1HGE6</accession>
<evidence type="ECO:0000313" key="8">
    <source>
        <dbReference type="EMBL" id="OOV88876.1"/>
    </source>
</evidence>
<dbReference type="SMART" id="SM00900">
    <property type="entry name" value="FMN_bind"/>
    <property type="match status" value="1"/>
</dbReference>
<dbReference type="GO" id="GO:0005886">
    <property type="term" value="C:plasma membrane"/>
    <property type="evidence" value="ECO:0007669"/>
    <property type="project" value="UniProtKB-SubCell"/>
</dbReference>
<dbReference type="GO" id="GO:0010181">
    <property type="term" value="F:FMN binding"/>
    <property type="evidence" value="ECO:0007669"/>
    <property type="project" value="InterPro"/>
</dbReference>
<name>A0A1T1HGE6_OCELI</name>
<keyword evidence="9" id="KW-1185">Reference proteome</keyword>
<comment type="cofactor">
    <cofactor evidence="6">
        <name>FMN</name>
        <dbReference type="ChEBI" id="CHEBI:58210"/>
    </cofactor>
</comment>
<keyword evidence="5 6" id="KW-0249">Electron transport</keyword>
<sequence>MLQSVVRSSIGLGIFAIVTAGVIAVTQISTQESIAENIRQSQTRSLYEILPADQIDNDLLSDTLTLEASPILGNKEPLQIYVGRKAGTTVALLFPVSNPNGYSGNIDMLVGVKRNGELAGVRVLNHKETPGLGDKVETAKSDWILGFTGMSLENPGPDAWKVKKDGGQIDQFTGATITPRAVVNQTRAVLEYFAKHKDRLLETTPANTEILQETAGHQQ</sequence>
<evidence type="ECO:0000256" key="6">
    <source>
        <dbReference type="HAMAP-Rule" id="MF_00479"/>
    </source>
</evidence>
<evidence type="ECO:0000256" key="5">
    <source>
        <dbReference type="ARBA" id="ARBA00022982"/>
    </source>
</evidence>
<evidence type="ECO:0000256" key="4">
    <source>
        <dbReference type="ARBA" id="ARBA00022643"/>
    </source>
</evidence>
<keyword evidence="2 6" id="KW-0597">Phosphoprotein</keyword>
<dbReference type="InterPro" id="IPR007329">
    <property type="entry name" value="FMN-bd"/>
</dbReference>
<reference evidence="8" key="1">
    <citation type="submission" date="2017-02" db="EMBL/GenBank/DDBJ databases">
        <title>Draft Genome Sequence of the Salt Water Bacterium Oceanospirillum linum ATCC 11336.</title>
        <authorList>
            <person name="Trachtenberg A.M."/>
            <person name="Carney J.G."/>
            <person name="Linnane J.D."/>
            <person name="Rheaume B.A."/>
            <person name="Pitts N.L."/>
            <person name="Mykles D.L."/>
            <person name="Maclea K.S."/>
        </authorList>
    </citation>
    <scope>NUCLEOTIDE SEQUENCE [LARGE SCALE GENOMIC DNA]</scope>
    <source>
        <strain evidence="8">ATCC 11336</strain>
    </source>
</reference>
<keyword evidence="3 6" id="KW-0285">Flavoprotein</keyword>
<dbReference type="PANTHER" id="PTHR36118">
    <property type="entry name" value="ION-TRANSLOCATING OXIDOREDUCTASE COMPLEX SUBUNIT G"/>
    <property type="match status" value="1"/>
</dbReference>
<dbReference type="PIRSF" id="PIRSF006091">
    <property type="entry name" value="E_trnsport_RnfG"/>
    <property type="match status" value="1"/>
</dbReference>
<dbReference type="HAMAP" id="MF_00479">
    <property type="entry name" value="RsxG_RnfG"/>
    <property type="match status" value="1"/>
</dbReference>
<proteinExistence type="inferred from homology"/>
<comment type="subunit">
    <text evidence="6">The complex is composed of six subunits: RnfA, RnfB, RnfC, RnfD, RnfE and RnfG.</text>
</comment>
<dbReference type="PANTHER" id="PTHR36118:SF1">
    <property type="entry name" value="ION-TRANSLOCATING OXIDOREDUCTASE COMPLEX SUBUNIT G"/>
    <property type="match status" value="1"/>
</dbReference>
<keyword evidence="6" id="KW-0997">Cell inner membrane</keyword>
<evidence type="ECO:0000256" key="3">
    <source>
        <dbReference type="ARBA" id="ARBA00022630"/>
    </source>
</evidence>
<comment type="subcellular location">
    <subcellularLocation>
        <location evidence="6">Cell inner membrane</location>
        <topology evidence="6">Single-pass membrane protein</topology>
    </subcellularLocation>
</comment>
<dbReference type="GO" id="GO:0022900">
    <property type="term" value="P:electron transport chain"/>
    <property type="evidence" value="ECO:0007669"/>
    <property type="project" value="UniProtKB-UniRule"/>
</dbReference>
<dbReference type="GO" id="GO:0009055">
    <property type="term" value="F:electron transfer activity"/>
    <property type="evidence" value="ECO:0007669"/>
    <property type="project" value="InterPro"/>
</dbReference>
<evidence type="ECO:0000256" key="2">
    <source>
        <dbReference type="ARBA" id="ARBA00022553"/>
    </source>
</evidence>
<comment type="similarity">
    <text evidence="6">Belongs to the RnfG family.</text>
</comment>
<dbReference type="EMBL" id="MTSD02000001">
    <property type="protein sequence ID" value="OOV88876.1"/>
    <property type="molecule type" value="Genomic_DNA"/>
</dbReference>
<dbReference type="Pfam" id="PF04205">
    <property type="entry name" value="FMN_bind"/>
    <property type="match status" value="1"/>
</dbReference>
<keyword evidence="6" id="KW-0472">Membrane</keyword>
<organism evidence="8 9">
    <name type="scientific">Oceanospirillum linum</name>
    <dbReference type="NCBI Taxonomy" id="966"/>
    <lineage>
        <taxon>Bacteria</taxon>
        <taxon>Pseudomonadati</taxon>
        <taxon>Pseudomonadota</taxon>
        <taxon>Gammaproteobacteria</taxon>
        <taxon>Oceanospirillales</taxon>
        <taxon>Oceanospirillaceae</taxon>
        <taxon>Oceanospirillum</taxon>
    </lineage>
</organism>
<keyword evidence="4 6" id="KW-0288">FMN</keyword>
<comment type="caution">
    <text evidence="8">The sequence shown here is derived from an EMBL/GenBank/DDBJ whole genome shotgun (WGS) entry which is preliminary data.</text>
</comment>
<dbReference type="AlphaFoldDB" id="A0A1T1HGE6"/>
<dbReference type="STRING" id="966.BTA35_0200780"/>
<feature type="domain" description="FMN-binding" evidence="7">
    <location>
        <begin position="101"/>
        <end position="193"/>
    </location>
</feature>
<dbReference type="InterPro" id="IPR010209">
    <property type="entry name" value="Ion_transpt_RnfG/RsxG"/>
</dbReference>
<dbReference type="Proteomes" id="UP000190064">
    <property type="component" value="Unassembled WGS sequence"/>
</dbReference>
<dbReference type="NCBIfam" id="TIGR01947">
    <property type="entry name" value="rnfG"/>
    <property type="match status" value="1"/>
</dbReference>
<dbReference type="NCBIfam" id="NF002519">
    <property type="entry name" value="PRK01908.1"/>
    <property type="match status" value="1"/>
</dbReference>
<keyword evidence="6" id="KW-1003">Cell membrane</keyword>
<keyword evidence="1 6" id="KW-0813">Transport</keyword>
<keyword evidence="6" id="KW-1278">Translocase</keyword>
<gene>
    <name evidence="6" type="primary">rnfG</name>
    <name evidence="8" type="ORF">BTA35_0200780</name>
</gene>
<keyword evidence="6" id="KW-1133">Transmembrane helix</keyword>
<keyword evidence="6" id="KW-0812">Transmembrane</keyword>
<evidence type="ECO:0000313" key="9">
    <source>
        <dbReference type="Proteomes" id="UP000190064"/>
    </source>
</evidence>
<protein>
    <recommendedName>
        <fullName evidence="6">Ion-translocating oxidoreductase complex subunit G</fullName>
        <ecNumber evidence="6">7.-.-.-</ecNumber>
    </recommendedName>
    <alternativeName>
        <fullName evidence="6">Rnf electron transport complex subunit G</fullName>
    </alternativeName>
</protein>